<evidence type="ECO:0000256" key="1">
    <source>
        <dbReference type="SAM" id="Phobius"/>
    </source>
</evidence>
<comment type="caution">
    <text evidence="2">The sequence shown here is derived from an EMBL/GenBank/DDBJ whole genome shotgun (WGS) entry which is preliminary data.</text>
</comment>
<keyword evidence="1" id="KW-1133">Transmembrane helix</keyword>
<evidence type="ECO:0000313" key="3">
    <source>
        <dbReference type="Proteomes" id="UP000029585"/>
    </source>
</evidence>
<name>A0A096BE31_FLAPL</name>
<protein>
    <submittedName>
        <fullName evidence="2">Uncharacterized protein</fullName>
    </submittedName>
</protein>
<dbReference type="PATRIC" id="fig|742738.3.peg.213"/>
<keyword evidence="1" id="KW-0472">Membrane</keyword>
<accession>A0A096BE31</accession>
<keyword evidence="3" id="KW-1185">Reference proteome</keyword>
<dbReference type="HOGENOM" id="CLU_3198164_0_0_9"/>
<dbReference type="AlphaFoldDB" id="A0A096BE31"/>
<gene>
    <name evidence="2" type="ORF">HMPREF9460_00199</name>
</gene>
<sequence length="45" mass="5164">MTVLFLIVLGHFFGQDQMLLISLGVIVLCLLVLRDRLDEKEEETC</sequence>
<reference evidence="2 3" key="1">
    <citation type="submission" date="2011-08" db="EMBL/GenBank/DDBJ databases">
        <title>The Genome Sequence of Clostridium orbiscindens 1_3_50AFAA.</title>
        <authorList>
            <consortium name="The Broad Institute Genome Sequencing Platform"/>
            <person name="Earl A."/>
            <person name="Ward D."/>
            <person name="Feldgarden M."/>
            <person name="Gevers D."/>
            <person name="Daigneault M."/>
            <person name="Strauss J."/>
            <person name="Allen-Vercoe E."/>
            <person name="Young S.K."/>
            <person name="Zeng Q."/>
            <person name="Gargeya S."/>
            <person name="Fitzgerald M."/>
            <person name="Haas B."/>
            <person name="Abouelleil A."/>
            <person name="Alvarado L."/>
            <person name="Arachchi H.M."/>
            <person name="Berlin A."/>
            <person name="Brown A."/>
            <person name="Chapman S.B."/>
            <person name="Chen Z."/>
            <person name="Dunbar C."/>
            <person name="Freedman E."/>
            <person name="Gearin G."/>
            <person name="Gellesch M."/>
            <person name="Goldberg J."/>
            <person name="Griggs A."/>
            <person name="Gujja S."/>
            <person name="Heiman D."/>
            <person name="Howarth C."/>
            <person name="Larson L."/>
            <person name="Lui A."/>
            <person name="MacDonald P.J.P."/>
            <person name="Montmayeur A."/>
            <person name="Murphy C."/>
            <person name="Neiman D."/>
            <person name="Pearson M."/>
            <person name="Priest M."/>
            <person name="Roberts A."/>
            <person name="Saif S."/>
            <person name="Shea T."/>
            <person name="Shenoy N."/>
            <person name="Sisk P."/>
            <person name="Stolte C."/>
            <person name="Sykes S."/>
            <person name="Wortman J."/>
            <person name="Nusbaum C."/>
            <person name="Birren B."/>
        </authorList>
    </citation>
    <scope>NUCLEOTIDE SEQUENCE [LARGE SCALE GENOMIC DNA]</scope>
    <source>
        <strain evidence="2 3">1_3_50AFAA</strain>
    </source>
</reference>
<organism evidence="2 3">
    <name type="scientific">Flavonifractor plautii 1_3_50AFAA</name>
    <dbReference type="NCBI Taxonomy" id="742738"/>
    <lineage>
        <taxon>Bacteria</taxon>
        <taxon>Bacillati</taxon>
        <taxon>Bacillota</taxon>
        <taxon>Clostridia</taxon>
        <taxon>Eubacteriales</taxon>
        <taxon>Oscillospiraceae</taxon>
        <taxon>Flavonifractor</taxon>
    </lineage>
</organism>
<evidence type="ECO:0000313" key="2">
    <source>
        <dbReference type="EMBL" id="KGF57385.1"/>
    </source>
</evidence>
<dbReference type="EMBL" id="ADLO01000006">
    <property type="protein sequence ID" value="KGF57385.1"/>
    <property type="molecule type" value="Genomic_DNA"/>
</dbReference>
<proteinExistence type="predicted"/>
<keyword evidence="1" id="KW-0812">Transmembrane</keyword>
<dbReference type="Proteomes" id="UP000029585">
    <property type="component" value="Unassembled WGS sequence"/>
</dbReference>
<feature type="transmembrane region" description="Helical" evidence="1">
    <location>
        <begin position="12"/>
        <end position="33"/>
    </location>
</feature>